<feature type="transmembrane region" description="Helical" evidence="5">
    <location>
        <begin position="299"/>
        <end position="318"/>
    </location>
</feature>
<sequence>MDDKQPSTLQDTKAVPLNEVGVDASTTPPDLQGPSKQYGVQVAEATTSIWTKQSLVTLYLLMVLVQFMQSFAGGMVTTLNPYVTSSFSRHSLTATTGIIANLAAGLFKLPFAKILDGLGRPQGLAIATASQVVGLIMLAACNSVETYCAGQVFFEMGLQCILSTLIILVVDSSKLRHRAMFIGVLSIPSLATAWAFGPAAQSALSGIGWRWALGILAIFCPLSIVPLLSLLWWYAKKVERDGLVTPAGKDKTAFLHRVARVVIEYDLCGILILALGLAFFLLSFNLWTFQADSWRSPMIIAFIVVGGLLLIAFVIYEWRFAPVPFIEWKLLRNRTVIGTYAFTVTLFMGSFSWTSFLYSMLIVVWGLSVTDSTYIINIQTVGAAFSIIVLGTLLSIVPKPRIKWIAFGIGMPLYMLGVGLLYHFRFDGAGIGFIAMTQIFTALGGGIMALAEQLTLMAVSPHQQIGALIATEGVMNSIGLAIGSTVATAIWTGEFPKKLVQFLPPNLLPHLPVIYGSLPAQASFPKGSPASVGIDRAYSVTEGYEIIAALCFCAVSWGFILLWEDVDLAGKGSPGQLLA</sequence>
<evidence type="ECO:0000313" key="6">
    <source>
        <dbReference type="EMBL" id="KAK4505915.1"/>
    </source>
</evidence>
<feature type="transmembrane region" description="Helical" evidence="5">
    <location>
        <begin position="430"/>
        <end position="451"/>
    </location>
</feature>
<evidence type="ECO:0000256" key="5">
    <source>
        <dbReference type="SAM" id="Phobius"/>
    </source>
</evidence>
<evidence type="ECO:0000256" key="4">
    <source>
        <dbReference type="ARBA" id="ARBA00023136"/>
    </source>
</evidence>
<dbReference type="SUPFAM" id="SSF103473">
    <property type="entry name" value="MFS general substrate transporter"/>
    <property type="match status" value="2"/>
</dbReference>
<keyword evidence="7" id="KW-1185">Reference proteome</keyword>
<evidence type="ECO:0000256" key="3">
    <source>
        <dbReference type="ARBA" id="ARBA00022989"/>
    </source>
</evidence>
<dbReference type="PANTHER" id="PTHR23501:SF3">
    <property type="entry name" value="MAJOR FACILITATOR SUPERFAMILY (MFS) PROFILE DOMAIN-CONTAINING PROTEIN"/>
    <property type="match status" value="1"/>
</dbReference>
<feature type="transmembrane region" description="Helical" evidence="5">
    <location>
        <begin position="123"/>
        <end position="140"/>
    </location>
</feature>
<evidence type="ECO:0000256" key="1">
    <source>
        <dbReference type="ARBA" id="ARBA00004141"/>
    </source>
</evidence>
<evidence type="ECO:0008006" key="8">
    <source>
        <dbReference type="Google" id="ProtNLM"/>
    </source>
</evidence>
<dbReference type="InterPro" id="IPR011701">
    <property type="entry name" value="MFS"/>
</dbReference>
<dbReference type="EMBL" id="JAXOVC010000002">
    <property type="protein sequence ID" value="KAK4505915.1"/>
    <property type="molecule type" value="Genomic_DNA"/>
</dbReference>
<reference evidence="6 7" key="1">
    <citation type="journal article" date="2023" name="G3 (Bethesda)">
        <title>A chromosome-level genome assembly of Zasmidium syzygii isolated from banana leaves.</title>
        <authorList>
            <person name="van Westerhoven A.C."/>
            <person name="Mehrabi R."/>
            <person name="Talebi R."/>
            <person name="Steentjes M.B.F."/>
            <person name="Corcolon B."/>
            <person name="Chong P.A."/>
            <person name="Kema G.H.J."/>
            <person name="Seidl M.F."/>
        </authorList>
    </citation>
    <scope>NUCLEOTIDE SEQUENCE [LARGE SCALE GENOMIC DNA]</scope>
    <source>
        <strain evidence="6 7">P124</strain>
    </source>
</reference>
<name>A0ABR0EXD4_ZASCE</name>
<comment type="subcellular location">
    <subcellularLocation>
        <location evidence="1">Membrane</location>
        <topology evidence="1">Multi-pass membrane protein</topology>
    </subcellularLocation>
</comment>
<feature type="transmembrane region" description="Helical" evidence="5">
    <location>
        <begin position="58"/>
        <end position="79"/>
    </location>
</feature>
<keyword evidence="3 5" id="KW-1133">Transmembrane helix</keyword>
<feature type="transmembrane region" description="Helical" evidence="5">
    <location>
        <begin position="404"/>
        <end position="424"/>
    </location>
</feature>
<feature type="transmembrane region" description="Helical" evidence="5">
    <location>
        <begin position="209"/>
        <end position="234"/>
    </location>
</feature>
<dbReference type="InterPro" id="IPR036259">
    <property type="entry name" value="MFS_trans_sf"/>
</dbReference>
<dbReference type="PANTHER" id="PTHR23501">
    <property type="entry name" value="MAJOR FACILITATOR SUPERFAMILY"/>
    <property type="match status" value="1"/>
</dbReference>
<proteinExistence type="predicted"/>
<protein>
    <recommendedName>
        <fullName evidence="8">Major facilitator superfamily (MFS) profile domain-containing protein</fullName>
    </recommendedName>
</protein>
<comment type="caution">
    <text evidence="6">The sequence shown here is derived from an EMBL/GenBank/DDBJ whole genome shotgun (WGS) entry which is preliminary data.</text>
</comment>
<keyword evidence="4 5" id="KW-0472">Membrane</keyword>
<organism evidence="6 7">
    <name type="scientific">Zasmidium cellare</name>
    <name type="common">Wine cellar mold</name>
    <name type="synonym">Racodium cellare</name>
    <dbReference type="NCBI Taxonomy" id="395010"/>
    <lineage>
        <taxon>Eukaryota</taxon>
        <taxon>Fungi</taxon>
        <taxon>Dikarya</taxon>
        <taxon>Ascomycota</taxon>
        <taxon>Pezizomycotina</taxon>
        <taxon>Dothideomycetes</taxon>
        <taxon>Dothideomycetidae</taxon>
        <taxon>Mycosphaerellales</taxon>
        <taxon>Mycosphaerellaceae</taxon>
        <taxon>Zasmidium</taxon>
    </lineage>
</organism>
<keyword evidence="2 5" id="KW-0812">Transmembrane</keyword>
<feature type="transmembrane region" description="Helical" evidence="5">
    <location>
        <begin position="546"/>
        <end position="563"/>
    </location>
</feature>
<feature type="transmembrane region" description="Helical" evidence="5">
    <location>
        <begin position="374"/>
        <end position="397"/>
    </location>
</feature>
<gene>
    <name evidence="6" type="ORF">PRZ48_003880</name>
</gene>
<feature type="transmembrane region" description="Helical" evidence="5">
    <location>
        <begin position="339"/>
        <end position="368"/>
    </location>
</feature>
<dbReference type="Proteomes" id="UP001305779">
    <property type="component" value="Unassembled WGS sequence"/>
</dbReference>
<evidence type="ECO:0000256" key="2">
    <source>
        <dbReference type="ARBA" id="ARBA00022692"/>
    </source>
</evidence>
<accession>A0ABR0EXD4</accession>
<evidence type="ECO:0000313" key="7">
    <source>
        <dbReference type="Proteomes" id="UP001305779"/>
    </source>
</evidence>
<feature type="transmembrane region" description="Helical" evidence="5">
    <location>
        <begin position="91"/>
        <end position="111"/>
    </location>
</feature>
<dbReference type="Gene3D" id="1.20.1250.20">
    <property type="entry name" value="MFS general substrate transporter like domains"/>
    <property type="match status" value="2"/>
</dbReference>
<feature type="transmembrane region" description="Helical" evidence="5">
    <location>
        <begin position="179"/>
        <end position="197"/>
    </location>
</feature>
<feature type="transmembrane region" description="Helical" evidence="5">
    <location>
        <begin position="152"/>
        <end position="170"/>
    </location>
</feature>
<dbReference type="Pfam" id="PF07690">
    <property type="entry name" value="MFS_1"/>
    <property type="match status" value="1"/>
</dbReference>
<feature type="transmembrane region" description="Helical" evidence="5">
    <location>
        <begin position="267"/>
        <end position="287"/>
    </location>
</feature>